<protein>
    <submittedName>
        <fullName evidence="2">Uncharacterized protein</fullName>
    </submittedName>
</protein>
<dbReference type="AlphaFoldDB" id="A0AAU9I8X2"/>
<reference evidence="2" key="1">
    <citation type="submission" date="2021-09" db="EMBL/GenBank/DDBJ databases">
        <authorList>
            <consortium name="AG Swart"/>
            <person name="Singh M."/>
            <person name="Singh A."/>
            <person name="Seah K."/>
            <person name="Emmerich C."/>
        </authorList>
    </citation>
    <scope>NUCLEOTIDE SEQUENCE</scope>
    <source>
        <strain evidence="2">ATCC30299</strain>
    </source>
</reference>
<organism evidence="2 3">
    <name type="scientific">Blepharisma stoltei</name>
    <dbReference type="NCBI Taxonomy" id="1481888"/>
    <lineage>
        <taxon>Eukaryota</taxon>
        <taxon>Sar</taxon>
        <taxon>Alveolata</taxon>
        <taxon>Ciliophora</taxon>
        <taxon>Postciliodesmatophora</taxon>
        <taxon>Heterotrichea</taxon>
        <taxon>Heterotrichida</taxon>
        <taxon>Blepharismidae</taxon>
        <taxon>Blepharisma</taxon>
    </lineage>
</organism>
<dbReference type="EMBL" id="CAJZBQ010000002">
    <property type="protein sequence ID" value="CAG9310712.1"/>
    <property type="molecule type" value="Genomic_DNA"/>
</dbReference>
<gene>
    <name evidence="2" type="ORF">BSTOLATCC_MIC1552</name>
</gene>
<sequence length="120" mass="13408">MSSFSRQGLPQKKGSSDKNVIISQERNHYRLGGSWRAPHPQLVKVIKKLNPPSPCKLVRDKEQPISGSILRAIAVIDEPETNAPPKIPEKEVTTQSKKSLSFSLENSSILKRRVNRVGIQ</sequence>
<accession>A0AAU9I8X2</accession>
<name>A0AAU9I8X2_9CILI</name>
<keyword evidence="3" id="KW-1185">Reference proteome</keyword>
<evidence type="ECO:0000256" key="1">
    <source>
        <dbReference type="SAM" id="MobiDB-lite"/>
    </source>
</evidence>
<evidence type="ECO:0000313" key="2">
    <source>
        <dbReference type="EMBL" id="CAG9310712.1"/>
    </source>
</evidence>
<dbReference type="Proteomes" id="UP001162131">
    <property type="component" value="Unassembled WGS sequence"/>
</dbReference>
<evidence type="ECO:0000313" key="3">
    <source>
        <dbReference type="Proteomes" id="UP001162131"/>
    </source>
</evidence>
<proteinExistence type="predicted"/>
<feature type="region of interest" description="Disordered" evidence="1">
    <location>
        <begin position="1"/>
        <end position="23"/>
    </location>
</feature>
<comment type="caution">
    <text evidence="2">The sequence shown here is derived from an EMBL/GenBank/DDBJ whole genome shotgun (WGS) entry which is preliminary data.</text>
</comment>